<evidence type="ECO:0000313" key="1">
    <source>
        <dbReference type="EMBL" id="SJZ76036.1"/>
    </source>
</evidence>
<gene>
    <name evidence="1" type="ORF">SAMN02745149_02220</name>
</gene>
<dbReference type="Proteomes" id="UP000190423">
    <property type="component" value="Unassembled WGS sequence"/>
</dbReference>
<keyword evidence="2" id="KW-1185">Reference proteome</keyword>
<name>A0A1T4NA90_TREPO</name>
<reference evidence="1 2" key="1">
    <citation type="submission" date="2017-02" db="EMBL/GenBank/DDBJ databases">
        <authorList>
            <person name="Peterson S.W."/>
        </authorList>
    </citation>
    <scope>NUCLEOTIDE SEQUENCE [LARGE SCALE GENOMIC DNA]</scope>
    <source>
        <strain evidence="1 2">ATCC BAA-908</strain>
    </source>
</reference>
<evidence type="ECO:0000313" key="2">
    <source>
        <dbReference type="Proteomes" id="UP000190423"/>
    </source>
</evidence>
<organism evidence="1 2">
    <name type="scientific">Treponema porcinum</name>
    <dbReference type="NCBI Taxonomy" id="261392"/>
    <lineage>
        <taxon>Bacteria</taxon>
        <taxon>Pseudomonadati</taxon>
        <taxon>Spirochaetota</taxon>
        <taxon>Spirochaetia</taxon>
        <taxon>Spirochaetales</taxon>
        <taxon>Treponemataceae</taxon>
        <taxon>Treponema</taxon>
    </lineage>
</organism>
<sequence>MNEQTLNDFFNTIRNPQTMPVFGKFSKLLSGILPFHEKKVFKKISLFFSNFPALFCIKFKKNSIYHAGKQFPHSLFMGEYMHEYYPPELLKEW</sequence>
<protein>
    <submittedName>
        <fullName evidence="1">Uncharacterized protein</fullName>
    </submittedName>
</protein>
<dbReference type="AlphaFoldDB" id="A0A1T4NA90"/>
<accession>A0A1T4NA90</accession>
<dbReference type="EMBL" id="FUWG01000022">
    <property type="protein sequence ID" value="SJZ76036.1"/>
    <property type="molecule type" value="Genomic_DNA"/>
</dbReference>
<proteinExistence type="predicted"/>